<gene>
    <name evidence="2" type="ORF">FC83_GL001070</name>
</gene>
<dbReference type="eggNOG" id="COG3757">
    <property type="taxonomic scope" value="Bacteria"/>
</dbReference>
<dbReference type="GO" id="GO:0016052">
    <property type="term" value="P:carbohydrate catabolic process"/>
    <property type="evidence" value="ECO:0007669"/>
    <property type="project" value="TreeGrafter"/>
</dbReference>
<evidence type="ECO:0000313" key="2">
    <source>
        <dbReference type="EMBL" id="KRM31068.1"/>
    </source>
</evidence>
<keyword evidence="3" id="KW-1185">Reference proteome</keyword>
<dbReference type="AlphaFoldDB" id="X0PE57"/>
<evidence type="ECO:0000256" key="1">
    <source>
        <dbReference type="ARBA" id="ARBA00010646"/>
    </source>
</evidence>
<dbReference type="STRING" id="1423734.FC83_GL001070"/>
<accession>X0PE57</accession>
<reference evidence="2 3" key="1">
    <citation type="journal article" date="2015" name="Genome Announc.">
        <title>Expanding the biotechnology potential of lactobacilli through comparative genomics of 213 strains and associated genera.</title>
        <authorList>
            <person name="Sun Z."/>
            <person name="Harris H.M."/>
            <person name="McCann A."/>
            <person name="Guo C."/>
            <person name="Argimon S."/>
            <person name="Zhang W."/>
            <person name="Yang X."/>
            <person name="Jeffery I.B."/>
            <person name="Cooney J.C."/>
            <person name="Kagawa T.F."/>
            <person name="Liu W."/>
            <person name="Song Y."/>
            <person name="Salvetti E."/>
            <person name="Wrobel A."/>
            <person name="Rasinkangas P."/>
            <person name="Parkhill J."/>
            <person name="Rea M.C."/>
            <person name="O'Sullivan O."/>
            <person name="Ritari J."/>
            <person name="Douillard F.P."/>
            <person name="Paul Ross R."/>
            <person name="Yang R."/>
            <person name="Briner A.E."/>
            <person name="Felis G.E."/>
            <person name="de Vos W.M."/>
            <person name="Barrangou R."/>
            <person name="Klaenhammer T.R."/>
            <person name="Caufield P.W."/>
            <person name="Cui Y."/>
            <person name="Zhang H."/>
            <person name="O'Toole P.W."/>
        </authorList>
    </citation>
    <scope>NUCLEOTIDE SEQUENCE [LARGE SCALE GENOMIC DNA]</scope>
    <source>
        <strain evidence="2 3">DSM 18527</strain>
    </source>
</reference>
<dbReference type="Gene3D" id="3.20.20.80">
    <property type="entry name" value="Glycosidases"/>
    <property type="match status" value="1"/>
</dbReference>
<protein>
    <submittedName>
        <fullName evidence="2">Uncharacterized protein</fullName>
    </submittedName>
</protein>
<dbReference type="Proteomes" id="UP000051236">
    <property type="component" value="Unassembled WGS sequence"/>
</dbReference>
<dbReference type="PANTHER" id="PTHR34135">
    <property type="entry name" value="LYSOZYME"/>
    <property type="match status" value="1"/>
</dbReference>
<dbReference type="InterPro" id="IPR002053">
    <property type="entry name" value="Glyco_hydro_25"/>
</dbReference>
<dbReference type="GO" id="GO:0003796">
    <property type="term" value="F:lysozyme activity"/>
    <property type="evidence" value="ECO:0007669"/>
    <property type="project" value="InterPro"/>
</dbReference>
<comment type="similarity">
    <text evidence="1">Belongs to the glycosyl hydrolase 25 family.</text>
</comment>
<dbReference type="InterPro" id="IPR017853">
    <property type="entry name" value="GH"/>
</dbReference>
<dbReference type="PATRIC" id="fig|1423734.3.peg.1083"/>
<name>X0PE57_9LACO</name>
<proteinExistence type="inferred from homology"/>
<dbReference type="PANTHER" id="PTHR34135:SF2">
    <property type="entry name" value="LYSOZYME"/>
    <property type="match status" value="1"/>
</dbReference>
<sequence>MLGAVFSTTAQVQASDFLKFADVSSYQSSDEYFFQNLTTGNVAGVVVKLTQGSTDGDNYINPKAQAQIKNAKAAGLKVSLYHYAKYNGTQDAIDEANFFADAAKSAGLGADTVMVADVEDPSLSNPYGDTVTFQQQLKNRGYNNQVIYSMASWFWYNKVPRNYPAWVANYGTDAPGVDNAAAWQYTSNYNGLSLDMSYDFTGLFTNKSVSQAPAGDTSSSSNNNVITVGGTGANGVKGNGSSAQHFNAGTAWKSNGIKLINGKIAYLVGADVYIYQDDTTQANVCTVANPCKAVDGNGNQIGSDGKFTAGSQWQIASVTEVNGQAAYQVSGTEYILASNTIGNGN</sequence>
<evidence type="ECO:0000313" key="3">
    <source>
        <dbReference type="Proteomes" id="UP000051236"/>
    </source>
</evidence>
<dbReference type="Pfam" id="PF01183">
    <property type="entry name" value="Glyco_hydro_25"/>
    <property type="match status" value="1"/>
</dbReference>
<dbReference type="GO" id="GO:0009253">
    <property type="term" value="P:peptidoglycan catabolic process"/>
    <property type="evidence" value="ECO:0007669"/>
    <property type="project" value="InterPro"/>
</dbReference>
<organism evidence="2 3">
    <name type="scientific">Agrilactobacillus composti DSM 18527 = JCM 14202</name>
    <dbReference type="NCBI Taxonomy" id="1423734"/>
    <lineage>
        <taxon>Bacteria</taxon>
        <taxon>Bacillati</taxon>
        <taxon>Bacillota</taxon>
        <taxon>Bacilli</taxon>
        <taxon>Lactobacillales</taxon>
        <taxon>Lactobacillaceae</taxon>
        <taxon>Agrilactobacillus</taxon>
    </lineage>
</organism>
<dbReference type="EMBL" id="AZGA01000084">
    <property type="protein sequence ID" value="KRM31068.1"/>
    <property type="molecule type" value="Genomic_DNA"/>
</dbReference>
<dbReference type="SUPFAM" id="SSF51445">
    <property type="entry name" value="(Trans)glycosidases"/>
    <property type="match status" value="1"/>
</dbReference>
<comment type="caution">
    <text evidence="2">The sequence shown here is derived from an EMBL/GenBank/DDBJ whole genome shotgun (WGS) entry which is preliminary data.</text>
</comment>
<dbReference type="PROSITE" id="PS51904">
    <property type="entry name" value="GLYCOSYL_HYDROL_F25_2"/>
    <property type="match status" value="1"/>
</dbReference>
<dbReference type="GO" id="GO:0016998">
    <property type="term" value="P:cell wall macromolecule catabolic process"/>
    <property type="evidence" value="ECO:0007669"/>
    <property type="project" value="InterPro"/>
</dbReference>